<reference evidence="2" key="1">
    <citation type="submission" date="2021-03" db="EMBL/GenBank/DDBJ databases">
        <authorList>
            <person name="Tagirdzhanova G."/>
        </authorList>
    </citation>
    <scope>NUCLEOTIDE SEQUENCE</scope>
</reference>
<dbReference type="PANTHER" id="PTHR32251">
    <property type="entry name" value="3-OXO-5-ALPHA-STEROID 4-DEHYDROGENASE"/>
    <property type="match status" value="1"/>
</dbReference>
<evidence type="ECO:0008006" key="4">
    <source>
        <dbReference type="Google" id="ProtNLM"/>
    </source>
</evidence>
<dbReference type="Proteomes" id="UP000664169">
    <property type="component" value="Unassembled WGS sequence"/>
</dbReference>
<keyword evidence="1" id="KW-1133">Transmembrane helix</keyword>
<comment type="caution">
    <text evidence="2">The sequence shown here is derived from an EMBL/GenBank/DDBJ whole genome shotgun (WGS) entry which is preliminary data.</text>
</comment>
<dbReference type="InterPro" id="IPR010721">
    <property type="entry name" value="UstE-like"/>
</dbReference>
<dbReference type="PANTHER" id="PTHR32251:SF23">
    <property type="entry name" value="3-OXO-5-ALPHA-STEROID 4-DEHYDROGENASE (DUF1295)"/>
    <property type="match status" value="1"/>
</dbReference>
<organism evidence="2 3">
    <name type="scientific">Gomphillus americanus</name>
    <dbReference type="NCBI Taxonomy" id="1940652"/>
    <lineage>
        <taxon>Eukaryota</taxon>
        <taxon>Fungi</taxon>
        <taxon>Dikarya</taxon>
        <taxon>Ascomycota</taxon>
        <taxon>Pezizomycotina</taxon>
        <taxon>Lecanoromycetes</taxon>
        <taxon>OSLEUM clade</taxon>
        <taxon>Ostropomycetidae</taxon>
        <taxon>Ostropales</taxon>
        <taxon>Graphidaceae</taxon>
        <taxon>Gomphilloideae</taxon>
        <taxon>Gomphillus</taxon>
    </lineage>
</organism>
<proteinExistence type="predicted"/>
<keyword evidence="1" id="KW-0812">Transmembrane</keyword>
<gene>
    <name evidence="2" type="ORF">GOMPHAMPRED_004517</name>
</gene>
<evidence type="ECO:0000256" key="1">
    <source>
        <dbReference type="SAM" id="Phobius"/>
    </source>
</evidence>
<keyword evidence="3" id="KW-1185">Reference proteome</keyword>
<accession>A0A8H3IU10</accession>
<dbReference type="OrthoDB" id="201504at2759"/>
<dbReference type="Gene3D" id="1.20.120.1630">
    <property type="match status" value="1"/>
</dbReference>
<name>A0A8H3IU10_9LECA</name>
<evidence type="ECO:0000313" key="2">
    <source>
        <dbReference type="EMBL" id="CAF9927830.1"/>
    </source>
</evidence>
<dbReference type="Pfam" id="PF06966">
    <property type="entry name" value="DUF1295"/>
    <property type="match status" value="1"/>
</dbReference>
<dbReference type="AlphaFoldDB" id="A0A8H3IU10"/>
<dbReference type="EMBL" id="CAJPDQ010000028">
    <property type="protein sequence ID" value="CAF9927830.1"/>
    <property type="molecule type" value="Genomic_DNA"/>
</dbReference>
<feature type="transmembrane region" description="Helical" evidence="1">
    <location>
        <begin position="53"/>
        <end position="71"/>
    </location>
</feature>
<feature type="transmembrane region" description="Helical" evidence="1">
    <location>
        <begin position="196"/>
        <end position="213"/>
    </location>
</feature>
<protein>
    <recommendedName>
        <fullName evidence="4">DUF1295 domain-containing protein</fullName>
    </recommendedName>
</protein>
<evidence type="ECO:0000313" key="3">
    <source>
        <dbReference type="Proteomes" id="UP000664169"/>
    </source>
</evidence>
<sequence length="352" mass="40243">MAIPYLKTTLDCADFDKTVLPYVYQFYDLPEKALGVLQGRQSPLAFYTTTNPLVFGLGLSLALAPVFLVVSEWHRNYSWVDRFWSLIPTLYNAHYALYAHATGIPTGRIDLVFLASAIWSTRLTFNYWRRGGYSRGSEDYRWEILQKTIKPRIVWFLFNVTFISTIQMILLFAVTVPSYALLLSSKVTKTPEAVDYVFASTLVGFVALTALADQQQQNYYNARDKYRANKSVTSGYLAQDLERGFNSTGLFAYSRHPNFAFEQSVWLTLFFWAGTVCESYRTWIAIAPIAYLGLFQASAAFSEGVTSSKYPDYPIYQKRVSYMVPLPRSKIDWVKERAHLGIGEGKKDKKEL</sequence>
<dbReference type="GO" id="GO:0016020">
    <property type="term" value="C:membrane"/>
    <property type="evidence" value="ECO:0007669"/>
    <property type="project" value="TreeGrafter"/>
</dbReference>
<keyword evidence="1" id="KW-0472">Membrane</keyword>
<feature type="transmembrane region" description="Helical" evidence="1">
    <location>
        <begin position="153"/>
        <end position="176"/>
    </location>
</feature>